<dbReference type="Proteomes" id="UP001280156">
    <property type="component" value="Unassembled WGS sequence"/>
</dbReference>
<dbReference type="EMBL" id="JAVIIV010000047">
    <property type="protein sequence ID" value="MDX8489873.1"/>
    <property type="molecule type" value="Genomic_DNA"/>
</dbReference>
<proteinExistence type="predicted"/>
<sequence length="44" mass="4419">MTTTPKVIKQKKVTAKKLIKPVKTETTPVIAPLGGSGGGGGGGW</sequence>
<accession>A0ABU4YSS8</accession>
<protein>
    <recommendedName>
        <fullName evidence="3">RiPP</fullName>
    </recommendedName>
</protein>
<gene>
    <name evidence="1" type="ORF">RFM52_32355</name>
</gene>
<organism evidence="1 2">
    <name type="scientific">Mesorhizobium humile</name>
    <dbReference type="NCBI Taxonomy" id="3072313"/>
    <lineage>
        <taxon>Bacteria</taxon>
        <taxon>Pseudomonadati</taxon>
        <taxon>Pseudomonadota</taxon>
        <taxon>Alphaproteobacteria</taxon>
        <taxon>Hyphomicrobiales</taxon>
        <taxon>Phyllobacteriaceae</taxon>
        <taxon>Mesorhizobium</taxon>
    </lineage>
</organism>
<reference evidence="1 2" key="1">
    <citation type="submission" date="2023-08" db="EMBL/GenBank/DDBJ databases">
        <title>Implementing the SeqCode for naming new Mesorhizobium species isolated from Vachellia karroo root nodules.</title>
        <authorList>
            <person name="Van Lill M."/>
        </authorList>
    </citation>
    <scope>NUCLEOTIDE SEQUENCE [LARGE SCALE GENOMIC DNA]</scope>
    <source>
        <strain evidence="1 2">VK2B</strain>
    </source>
</reference>
<evidence type="ECO:0000313" key="2">
    <source>
        <dbReference type="Proteomes" id="UP001280156"/>
    </source>
</evidence>
<name>A0ABU4YSS8_9HYPH</name>
<keyword evidence="2" id="KW-1185">Reference proteome</keyword>
<dbReference type="RefSeq" id="WP_320327897.1">
    <property type="nucleotide sequence ID" value="NZ_JAVIIV010000047.1"/>
</dbReference>
<comment type="caution">
    <text evidence="1">The sequence shown here is derived from an EMBL/GenBank/DDBJ whole genome shotgun (WGS) entry which is preliminary data.</text>
</comment>
<evidence type="ECO:0008006" key="3">
    <source>
        <dbReference type="Google" id="ProtNLM"/>
    </source>
</evidence>
<evidence type="ECO:0000313" key="1">
    <source>
        <dbReference type="EMBL" id="MDX8489873.1"/>
    </source>
</evidence>